<accession>A0A6V8LYY4</accession>
<dbReference type="GO" id="GO:0005524">
    <property type="term" value="F:ATP binding"/>
    <property type="evidence" value="ECO:0007669"/>
    <property type="project" value="UniProtKB-UniRule"/>
</dbReference>
<evidence type="ECO:0000256" key="4">
    <source>
        <dbReference type="ARBA" id="ARBA00011648"/>
    </source>
</evidence>
<comment type="caution">
    <text evidence="15">The sequence shown here is derived from an EMBL/GenBank/DDBJ whole genome shotgun (WGS) entry which is preliminary data.</text>
</comment>
<dbReference type="AlphaFoldDB" id="A0A6V8LYY4"/>
<evidence type="ECO:0000256" key="2">
    <source>
        <dbReference type="ARBA" id="ARBA00004202"/>
    </source>
</evidence>
<dbReference type="NCBIfam" id="TIGR01216">
    <property type="entry name" value="ATP_synt_epsi"/>
    <property type="match status" value="1"/>
</dbReference>
<reference evidence="15 16" key="2">
    <citation type="submission" date="2020-05" db="EMBL/GenBank/DDBJ databases">
        <title>Draft genome sequence of Desulfovibrio sp. strainFSS-1.</title>
        <authorList>
            <person name="Shimoshige H."/>
            <person name="Kobayashi H."/>
            <person name="Maekawa T."/>
        </authorList>
    </citation>
    <scope>NUCLEOTIDE SEQUENCE [LARGE SCALE GENOMIC DNA]</scope>
    <source>
        <strain evidence="15 16">SIID29052-01</strain>
    </source>
</reference>
<dbReference type="InterPro" id="IPR020547">
    <property type="entry name" value="ATP_synth_F1_esu_C"/>
</dbReference>
<dbReference type="GO" id="GO:0005886">
    <property type="term" value="C:plasma membrane"/>
    <property type="evidence" value="ECO:0007669"/>
    <property type="project" value="UniProtKB-SubCell"/>
</dbReference>
<dbReference type="RefSeq" id="WP_173086042.1">
    <property type="nucleotide sequence ID" value="NZ_BLTE01000015.1"/>
</dbReference>
<evidence type="ECO:0000256" key="1">
    <source>
        <dbReference type="ARBA" id="ARBA00003543"/>
    </source>
</evidence>
<organism evidence="15 16">
    <name type="scientific">Fundidesulfovibrio magnetotacticus</name>
    <dbReference type="NCBI Taxonomy" id="2730080"/>
    <lineage>
        <taxon>Bacteria</taxon>
        <taxon>Pseudomonadati</taxon>
        <taxon>Thermodesulfobacteriota</taxon>
        <taxon>Desulfovibrionia</taxon>
        <taxon>Desulfovibrionales</taxon>
        <taxon>Desulfovibrionaceae</taxon>
        <taxon>Fundidesulfovibrio</taxon>
    </lineage>
</organism>
<comment type="subcellular location">
    <subcellularLocation>
        <location evidence="2 10">Cell membrane</location>
        <topology evidence="2 10">Peripheral membrane protein</topology>
    </subcellularLocation>
</comment>
<evidence type="ECO:0000313" key="15">
    <source>
        <dbReference type="EMBL" id="GFK95219.1"/>
    </source>
</evidence>
<evidence type="ECO:0000259" key="14">
    <source>
        <dbReference type="Pfam" id="PF02823"/>
    </source>
</evidence>
<evidence type="ECO:0000256" key="7">
    <source>
        <dbReference type="ARBA" id="ARBA00023136"/>
    </source>
</evidence>
<keyword evidence="9 10" id="KW-0066">ATP synthesis</keyword>
<evidence type="ECO:0000256" key="10">
    <source>
        <dbReference type="HAMAP-Rule" id="MF_00530"/>
    </source>
</evidence>
<dbReference type="SUPFAM" id="SSF46604">
    <property type="entry name" value="Epsilon subunit of F1F0-ATP synthase C-terminal domain"/>
    <property type="match status" value="1"/>
</dbReference>
<dbReference type="Pfam" id="PF00401">
    <property type="entry name" value="ATP-synt_DE"/>
    <property type="match status" value="1"/>
</dbReference>
<keyword evidence="7 10" id="KW-0472">Membrane</keyword>
<dbReference type="PANTHER" id="PTHR13822">
    <property type="entry name" value="ATP SYNTHASE DELTA/EPSILON CHAIN"/>
    <property type="match status" value="1"/>
</dbReference>
<comment type="similarity">
    <text evidence="3 10 11">Belongs to the ATPase epsilon chain family.</text>
</comment>
<dbReference type="InterPro" id="IPR001469">
    <property type="entry name" value="ATP_synth_F1_dsu/esu"/>
</dbReference>
<keyword evidence="8 10" id="KW-0139">CF(1)</keyword>
<sequence>MAKELRLEIVTPDRLVVSSDVEYVGAPGVLGEFGVLPGHVPFLSALGIGNLHYNVGGKTYYVFVSGGFAEVSGDKVTVLAEVAERAEEIDMERARRAEERARQRITKQQEALDNARATAALQRAMARMSCRTAAQSAGTSSRA</sequence>
<evidence type="ECO:0000256" key="12">
    <source>
        <dbReference type="SAM" id="Coils"/>
    </source>
</evidence>
<dbReference type="GO" id="GO:0046933">
    <property type="term" value="F:proton-transporting ATP synthase activity, rotational mechanism"/>
    <property type="evidence" value="ECO:0007669"/>
    <property type="project" value="UniProtKB-UniRule"/>
</dbReference>
<dbReference type="EMBL" id="BLTE01000015">
    <property type="protein sequence ID" value="GFK95219.1"/>
    <property type="molecule type" value="Genomic_DNA"/>
</dbReference>
<dbReference type="Gene3D" id="2.60.15.10">
    <property type="entry name" value="F0F1 ATP synthase delta/epsilon subunit, N-terminal"/>
    <property type="match status" value="1"/>
</dbReference>
<evidence type="ECO:0000256" key="6">
    <source>
        <dbReference type="ARBA" id="ARBA00023065"/>
    </source>
</evidence>
<evidence type="ECO:0000256" key="11">
    <source>
        <dbReference type="RuleBase" id="RU003656"/>
    </source>
</evidence>
<feature type="domain" description="ATP synthase epsilon subunit C-terminal" evidence="13">
    <location>
        <begin position="87"/>
        <end position="128"/>
    </location>
</feature>
<evidence type="ECO:0000313" key="16">
    <source>
        <dbReference type="Proteomes" id="UP000494245"/>
    </source>
</evidence>
<keyword evidence="12" id="KW-0175">Coiled coil</keyword>
<dbReference type="CDD" id="cd12152">
    <property type="entry name" value="F1-ATPase_delta"/>
    <property type="match status" value="1"/>
</dbReference>
<dbReference type="PANTHER" id="PTHR13822:SF10">
    <property type="entry name" value="ATP SYNTHASE EPSILON CHAIN, CHLOROPLASTIC"/>
    <property type="match status" value="1"/>
</dbReference>
<keyword evidence="10" id="KW-0375">Hydrogen ion transport</keyword>
<keyword evidence="6 10" id="KW-0406">Ion transport</keyword>
<dbReference type="InterPro" id="IPR036771">
    <property type="entry name" value="ATPsynth_dsu/esu_N"/>
</dbReference>
<dbReference type="GO" id="GO:0045259">
    <property type="term" value="C:proton-transporting ATP synthase complex"/>
    <property type="evidence" value="ECO:0007669"/>
    <property type="project" value="UniProtKB-KW"/>
</dbReference>
<dbReference type="NCBIfam" id="NF009980">
    <property type="entry name" value="PRK13446.1"/>
    <property type="match status" value="1"/>
</dbReference>
<feature type="domain" description="ATP synthase F1 complex delta/epsilon subunit N-terminal" evidence="14">
    <location>
        <begin position="5"/>
        <end position="83"/>
    </location>
</feature>
<name>A0A6V8LYY4_9BACT</name>
<dbReference type="Pfam" id="PF02823">
    <property type="entry name" value="ATP-synt_DE_N"/>
    <property type="match status" value="1"/>
</dbReference>
<keyword evidence="5 10" id="KW-0813">Transport</keyword>
<reference evidence="15 16" key="1">
    <citation type="submission" date="2020-04" db="EMBL/GenBank/DDBJ databases">
        <authorList>
            <consortium name="Desulfovibrio sp. FSS-1 genome sequencing consortium"/>
            <person name="Shimoshige H."/>
            <person name="Kobayashi H."/>
            <person name="Maekawa T."/>
        </authorList>
    </citation>
    <scope>NUCLEOTIDE SEQUENCE [LARGE SCALE GENOMIC DNA]</scope>
    <source>
        <strain evidence="15 16">SIID29052-01</strain>
    </source>
</reference>
<proteinExistence type="inferred from homology"/>
<dbReference type="SUPFAM" id="SSF51344">
    <property type="entry name" value="Epsilon subunit of F1F0-ATP synthase N-terminal domain"/>
    <property type="match status" value="1"/>
</dbReference>
<evidence type="ECO:0000256" key="3">
    <source>
        <dbReference type="ARBA" id="ARBA00005712"/>
    </source>
</evidence>
<dbReference type="InterPro" id="IPR020546">
    <property type="entry name" value="ATP_synth_F1_dsu/esu_N"/>
</dbReference>
<comment type="function">
    <text evidence="1 10">Produces ATP from ADP in the presence of a proton gradient across the membrane.</text>
</comment>
<comment type="subunit">
    <text evidence="4 10 11">F-type ATPases have 2 components, CF(1) - the catalytic core - and CF(0) - the membrane proton channel. CF(1) has five subunits: alpha(3), beta(3), gamma(1), delta(1), epsilon(1). CF(0) has three main subunits: a, b and c.</text>
</comment>
<evidence type="ECO:0000256" key="8">
    <source>
        <dbReference type="ARBA" id="ARBA00023196"/>
    </source>
</evidence>
<protein>
    <recommendedName>
        <fullName evidence="10">ATP synthase epsilon chain</fullName>
    </recommendedName>
    <alternativeName>
        <fullName evidence="10">ATP synthase F1 sector epsilon subunit</fullName>
    </alternativeName>
    <alternativeName>
        <fullName evidence="10">F-ATPase epsilon subunit</fullName>
    </alternativeName>
</protein>
<dbReference type="Gene3D" id="1.20.5.440">
    <property type="entry name" value="ATP synthase delta/epsilon subunit, C-terminal domain"/>
    <property type="match status" value="1"/>
</dbReference>
<keyword evidence="16" id="KW-1185">Reference proteome</keyword>
<dbReference type="Proteomes" id="UP000494245">
    <property type="component" value="Unassembled WGS sequence"/>
</dbReference>
<dbReference type="HAMAP" id="MF_00530">
    <property type="entry name" value="ATP_synth_epsil_bac"/>
    <property type="match status" value="1"/>
</dbReference>
<evidence type="ECO:0000256" key="5">
    <source>
        <dbReference type="ARBA" id="ARBA00022448"/>
    </source>
</evidence>
<evidence type="ECO:0000256" key="9">
    <source>
        <dbReference type="ARBA" id="ARBA00023310"/>
    </source>
</evidence>
<gene>
    <name evidence="10 15" type="primary">atpC</name>
    <name evidence="15" type="ORF">NNJEOMEG_03077</name>
</gene>
<dbReference type="InterPro" id="IPR036794">
    <property type="entry name" value="ATP_F1_dsu/esu_C_sf"/>
</dbReference>
<feature type="coiled-coil region" evidence="12">
    <location>
        <begin position="91"/>
        <end position="118"/>
    </location>
</feature>
<keyword evidence="10" id="KW-1003">Cell membrane</keyword>
<evidence type="ECO:0000259" key="13">
    <source>
        <dbReference type="Pfam" id="PF00401"/>
    </source>
</evidence>